<gene>
    <name evidence="1" type="ORF">CLV37_11639</name>
</gene>
<organism evidence="1 2">
    <name type="scientific">Kineococcus rhizosphaerae</name>
    <dbReference type="NCBI Taxonomy" id="559628"/>
    <lineage>
        <taxon>Bacteria</taxon>
        <taxon>Bacillati</taxon>
        <taxon>Actinomycetota</taxon>
        <taxon>Actinomycetes</taxon>
        <taxon>Kineosporiales</taxon>
        <taxon>Kineosporiaceae</taxon>
        <taxon>Kineococcus</taxon>
    </lineage>
</organism>
<name>A0A2T0QX82_9ACTN</name>
<comment type="caution">
    <text evidence="1">The sequence shown here is derived from an EMBL/GenBank/DDBJ whole genome shotgun (WGS) entry which is preliminary data.</text>
</comment>
<evidence type="ECO:0000313" key="1">
    <source>
        <dbReference type="EMBL" id="PRY10486.1"/>
    </source>
</evidence>
<proteinExistence type="predicted"/>
<sequence>MGQRVSRNRVHGDRLWDDGGRVWRRSPGSWLSAAEVDELVGAGHAVVVHGFGGPMRWLTPPATGQEWARTREHFLQPGGGDGAAVPDARGHVYAGIAWRREGRVLVGLQEGC</sequence>
<accession>A0A2T0QX82</accession>
<evidence type="ECO:0000313" key="2">
    <source>
        <dbReference type="Proteomes" id="UP000238083"/>
    </source>
</evidence>
<reference evidence="1 2" key="1">
    <citation type="submission" date="2018-03" db="EMBL/GenBank/DDBJ databases">
        <title>Genomic Encyclopedia of Archaeal and Bacterial Type Strains, Phase II (KMG-II): from individual species to whole genera.</title>
        <authorList>
            <person name="Goeker M."/>
        </authorList>
    </citation>
    <scope>NUCLEOTIDE SEQUENCE [LARGE SCALE GENOMIC DNA]</scope>
    <source>
        <strain evidence="1 2">DSM 19711</strain>
    </source>
</reference>
<dbReference type="Proteomes" id="UP000238083">
    <property type="component" value="Unassembled WGS sequence"/>
</dbReference>
<dbReference type="AlphaFoldDB" id="A0A2T0QX82"/>
<dbReference type="EMBL" id="PVZF01000016">
    <property type="protein sequence ID" value="PRY10486.1"/>
    <property type="molecule type" value="Genomic_DNA"/>
</dbReference>
<protein>
    <submittedName>
        <fullName evidence="1">Uncharacterized protein</fullName>
    </submittedName>
</protein>
<keyword evidence="2" id="KW-1185">Reference proteome</keyword>